<dbReference type="Proteomes" id="UP001174936">
    <property type="component" value="Unassembled WGS sequence"/>
</dbReference>
<gene>
    <name evidence="2" type="ORF">B0T16DRAFT_460165</name>
</gene>
<feature type="compositionally biased region" description="Basic residues" evidence="1">
    <location>
        <begin position="139"/>
        <end position="148"/>
    </location>
</feature>
<dbReference type="AlphaFoldDB" id="A0AA39Y2T5"/>
<accession>A0AA39Y2T5</accession>
<reference evidence="2" key="1">
    <citation type="submission" date="2023-06" db="EMBL/GenBank/DDBJ databases">
        <title>Genome-scale phylogeny and comparative genomics of the fungal order Sordariales.</title>
        <authorList>
            <consortium name="Lawrence Berkeley National Laboratory"/>
            <person name="Hensen N."/>
            <person name="Bonometti L."/>
            <person name="Westerberg I."/>
            <person name="Brannstrom I.O."/>
            <person name="Guillou S."/>
            <person name="Cros-Aarteil S."/>
            <person name="Calhoun S."/>
            <person name="Haridas S."/>
            <person name="Kuo A."/>
            <person name="Mondo S."/>
            <person name="Pangilinan J."/>
            <person name="Riley R."/>
            <person name="Labutti K."/>
            <person name="Andreopoulos B."/>
            <person name="Lipzen A."/>
            <person name="Chen C."/>
            <person name="Yanf M."/>
            <person name="Daum C."/>
            <person name="Ng V."/>
            <person name="Clum A."/>
            <person name="Steindorff A."/>
            <person name="Ohm R."/>
            <person name="Martin F."/>
            <person name="Silar P."/>
            <person name="Natvig D."/>
            <person name="Lalanne C."/>
            <person name="Gautier V."/>
            <person name="Ament-Velasquez S.L."/>
            <person name="Kruys A."/>
            <person name="Hutchinson M.I."/>
            <person name="Powell A.J."/>
            <person name="Barry K."/>
            <person name="Miller A.N."/>
            <person name="Grigoriev I.V."/>
            <person name="Debuchy R."/>
            <person name="Gladieux P."/>
            <person name="Thoren M.H."/>
            <person name="Johannesson H."/>
        </authorList>
    </citation>
    <scope>NUCLEOTIDE SEQUENCE</scope>
    <source>
        <strain evidence="2">SMH2532-1</strain>
    </source>
</reference>
<dbReference type="EMBL" id="JAULSV010000005">
    <property type="protein sequence ID" value="KAK0644081.1"/>
    <property type="molecule type" value="Genomic_DNA"/>
</dbReference>
<feature type="region of interest" description="Disordered" evidence="1">
    <location>
        <begin position="1"/>
        <end position="21"/>
    </location>
</feature>
<keyword evidence="3" id="KW-1185">Reference proteome</keyword>
<evidence type="ECO:0000256" key="1">
    <source>
        <dbReference type="SAM" id="MobiDB-lite"/>
    </source>
</evidence>
<evidence type="ECO:0000313" key="2">
    <source>
        <dbReference type="EMBL" id="KAK0644081.1"/>
    </source>
</evidence>
<sequence>MGSSQDQQRAQYPLTGAASRRRGYRRIDACPPSTPWQHAGVTASDGVPFDVPHLPCTPPNSISSGTYSGVSDGRSDTFATNVSISSFASSELAGWQGIGAAPSYFPERLTVEPVEFMSPGTDIVHQARTRSLPILPHQPHARPVPRRPHSNDDSKLCQPAWATGPPSPSKSPATLHLEAERERNRCKVPGCLYIPTGNDPAHLLQIHTTRQHSDRSDITCGKDGCTVIIRKSRQDNLMKHRKTGNCRPVLKMKDAEEAWAAGVAESESWLDETLGDDEATRERWFPKPAQGHWFDQVAGTNEGLLLNESAEKSYHQQLPQFTTGSTPYEPNPPFLLHSPLMEDFEEAHRQTVVGFFSEGIGGTEMDSFMPEEWRM</sequence>
<evidence type="ECO:0000313" key="3">
    <source>
        <dbReference type="Proteomes" id="UP001174936"/>
    </source>
</evidence>
<feature type="region of interest" description="Disordered" evidence="1">
    <location>
        <begin position="135"/>
        <end position="173"/>
    </location>
</feature>
<organism evidence="2 3">
    <name type="scientific">Cercophora newfieldiana</name>
    <dbReference type="NCBI Taxonomy" id="92897"/>
    <lineage>
        <taxon>Eukaryota</taxon>
        <taxon>Fungi</taxon>
        <taxon>Dikarya</taxon>
        <taxon>Ascomycota</taxon>
        <taxon>Pezizomycotina</taxon>
        <taxon>Sordariomycetes</taxon>
        <taxon>Sordariomycetidae</taxon>
        <taxon>Sordariales</taxon>
        <taxon>Lasiosphaeriaceae</taxon>
        <taxon>Cercophora</taxon>
    </lineage>
</organism>
<feature type="compositionally biased region" description="Polar residues" evidence="1">
    <location>
        <begin position="1"/>
        <end position="10"/>
    </location>
</feature>
<name>A0AA39Y2T5_9PEZI</name>
<comment type="caution">
    <text evidence="2">The sequence shown here is derived from an EMBL/GenBank/DDBJ whole genome shotgun (WGS) entry which is preliminary data.</text>
</comment>
<proteinExistence type="predicted"/>
<protein>
    <submittedName>
        <fullName evidence="2">Uncharacterized protein</fullName>
    </submittedName>
</protein>